<dbReference type="GO" id="GO:0009408">
    <property type="term" value="P:response to heat"/>
    <property type="evidence" value="ECO:0007669"/>
    <property type="project" value="UniProtKB-ARBA"/>
</dbReference>
<name>A0ABD1X5Z7_9LAMI</name>
<evidence type="ECO:0000313" key="8">
    <source>
        <dbReference type="Proteomes" id="UP001604277"/>
    </source>
</evidence>
<keyword evidence="1 7" id="KW-0346">Stress response</keyword>
<dbReference type="CDD" id="cd06464">
    <property type="entry name" value="ACD_sHsps-like"/>
    <property type="match status" value="1"/>
</dbReference>
<evidence type="ECO:0000256" key="2">
    <source>
        <dbReference type="ARBA" id="ARBA00067408"/>
    </source>
</evidence>
<evidence type="ECO:0000259" key="6">
    <source>
        <dbReference type="PROSITE" id="PS01031"/>
    </source>
</evidence>
<evidence type="ECO:0000256" key="4">
    <source>
        <dbReference type="RuleBase" id="RU003616"/>
    </source>
</evidence>
<keyword evidence="8" id="KW-1185">Reference proteome</keyword>
<feature type="region of interest" description="Disordered" evidence="5">
    <location>
        <begin position="59"/>
        <end position="81"/>
    </location>
</feature>
<evidence type="ECO:0000256" key="1">
    <source>
        <dbReference type="ARBA" id="ARBA00023016"/>
    </source>
</evidence>
<feature type="domain" description="SHSP" evidence="6">
    <location>
        <begin position="125"/>
        <end position="234"/>
    </location>
</feature>
<dbReference type="Proteomes" id="UP001604277">
    <property type="component" value="Unassembled WGS sequence"/>
</dbReference>
<feature type="compositionally biased region" description="Basic and acidic residues" evidence="5">
    <location>
        <begin position="59"/>
        <end position="69"/>
    </location>
</feature>
<dbReference type="AlphaFoldDB" id="A0ABD1X5Z7"/>
<protein>
    <recommendedName>
        <fullName evidence="2">Small heat shock protein, chloroplastic</fullName>
    </recommendedName>
</protein>
<dbReference type="EMBL" id="JBFOLJ010000001">
    <property type="protein sequence ID" value="KAL2556293.1"/>
    <property type="molecule type" value="Genomic_DNA"/>
</dbReference>
<dbReference type="PANTHER" id="PTHR46733:SF4">
    <property type="entry name" value="HEAT SHOCK PROTEIN 21, CHLOROPLASTIC"/>
    <property type="match status" value="1"/>
</dbReference>
<evidence type="ECO:0000256" key="5">
    <source>
        <dbReference type="SAM" id="MobiDB-lite"/>
    </source>
</evidence>
<proteinExistence type="inferred from homology"/>
<dbReference type="InterPro" id="IPR002068">
    <property type="entry name" value="A-crystallin/Hsp20_dom"/>
</dbReference>
<dbReference type="PANTHER" id="PTHR46733">
    <property type="entry name" value="26.5 KDA HEAT SHOCK PROTEIN, MITOCHONDRIAL"/>
    <property type="match status" value="1"/>
</dbReference>
<dbReference type="FunFam" id="2.60.40.790:FF:000059">
    <property type="entry name" value="26.5 kDa heat shock protein, mitochondrial"/>
    <property type="match status" value="1"/>
</dbReference>
<dbReference type="Gene3D" id="2.60.40.790">
    <property type="match status" value="1"/>
</dbReference>
<dbReference type="SUPFAM" id="SSF49764">
    <property type="entry name" value="HSP20-like chaperones"/>
    <property type="match status" value="1"/>
</dbReference>
<dbReference type="Pfam" id="PF00011">
    <property type="entry name" value="HSP20"/>
    <property type="match status" value="1"/>
</dbReference>
<organism evidence="7 8">
    <name type="scientific">Forsythia ovata</name>
    <dbReference type="NCBI Taxonomy" id="205694"/>
    <lineage>
        <taxon>Eukaryota</taxon>
        <taxon>Viridiplantae</taxon>
        <taxon>Streptophyta</taxon>
        <taxon>Embryophyta</taxon>
        <taxon>Tracheophyta</taxon>
        <taxon>Spermatophyta</taxon>
        <taxon>Magnoliopsida</taxon>
        <taxon>eudicotyledons</taxon>
        <taxon>Gunneridae</taxon>
        <taxon>Pentapetalae</taxon>
        <taxon>asterids</taxon>
        <taxon>lamiids</taxon>
        <taxon>Lamiales</taxon>
        <taxon>Oleaceae</taxon>
        <taxon>Forsythieae</taxon>
        <taxon>Forsythia</taxon>
    </lineage>
</organism>
<comment type="caution">
    <text evidence="7">The sequence shown here is derived from an EMBL/GenBank/DDBJ whole genome shotgun (WGS) entry which is preliminary data.</text>
</comment>
<reference evidence="8" key="1">
    <citation type="submission" date="2024-07" db="EMBL/GenBank/DDBJ databases">
        <title>Two chromosome-level genome assemblies of Korean endemic species Abeliophyllum distichum and Forsythia ovata (Oleaceae).</title>
        <authorList>
            <person name="Jang H."/>
        </authorList>
    </citation>
    <scope>NUCLEOTIDE SEQUENCE [LARGE SCALE GENOMIC DNA]</scope>
</reference>
<evidence type="ECO:0000256" key="3">
    <source>
        <dbReference type="PROSITE-ProRule" id="PRU00285"/>
    </source>
</evidence>
<dbReference type="PROSITE" id="PS01031">
    <property type="entry name" value="SHSP"/>
    <property type="match status" value="1"/>
</dbReference>
<dbReference type="InterPro" id="IPR044587">
    <property type="entry name" value="HSP21-like"/>
</dbReference>
<accession>A0ABD1X5Z7</accession>
<gene>
    <name evidence="7" type="ORF">Fot_01032</name>
</gene>
<comment type="similarity">
    <text evidence="3 4">Belongs to the small heat shock protein (HSP20) family.</text>
</comment>
<evidence type="ECO:0000313" key="7">
    <source>
        <dbReference type="EMBL" id="KAL2556293.1"/>
    </source>
</evidence>
<sequence>MATNALASSYSPLASNNVFSTQNKAVGPCSVFFPSACNLVRKAAPPSRVSVVRAQATGDNKDTSVDVQHHSSSNNKGAAVERRPRRLAMGISPFGLLDPVSPMRSMRQMLDTVDRLFEDALSLNGAAGEIRAPWDIKEDEHEIKMRFDMPGVSKENLKVSVEDDVLVIKGEHEEGRKDDDSNWSSRNYSTYKTRLQLPDDCVKDQVKAELKNGVLYIYIPKTKVERKVIDVEIQ</sequence>
<dbReference type="InterPro" id="IPR008978">
    <property type="entry name" value="HSP20-like_chaperone"/>
</dbReference>